<dbReference type="Gene3D" id="3.30.450.40">
    <property type="match status" value="1"/>
</dbReference>
<reference evidence="6" key="1">
    <citation type="submission" date="2020-09" db="EMBL/GenBank/DDBJ databases">
        <title>A novel bacterium of genus Mangrovicoccus, isolated from South China Sea.</title>
        <authorList>
            <person name="Huang H."/>
            <person name="Mo K."/>
            <person name="Hu Y."/>
        </authorList>
    </citation>
    <scope>NUCLEOTIDE SEQUENCE</scope>
    <source>
        <strain evidence="6">HB182678</strain>
    </source>
</reference>
<gene>
    <name evidence="6" type="ORF">ICN82_07015</name>
</gene>
<dbReference type="AlphaFoldDB" id="A0A8J7CUU3"/>
<evidence type="ECO:0000256" key="1">
    <source>
        <dbReference type="ARBA" id="ARBA00023015"/>
    </source>
</evidence>
<evidence type="ECO:0000313" key="7">
    <source>
        <dbReference type="Proteomes" id="UP000609121"/>
    </source>
</evidence>
<dbReference type="PANTHER" id="PTHR30136:SF34">
    <property type="entry name" value="TRANSCRIPTIONAL REGULATOR"/>
    <property type="match status" value="1"/>
</dbReference>
<evidence type="ECO:0000259" key="4">
    <source>
        <dbReference type="PROSITE" id="PS51077"/>
    </source>
</evidence>
<dbReference type="PROSITE" id="PS51077">
    <property type="entry name" value="HTH_ICLR"/>
    <property type="match status" value="1"/>
</dbReference>
<organism evidence="6 7">
    <name type="scientific">Mangrovicoccus algicola</name>
    <dbReference type="NCBI Taxonomy" id="2771008"/>
    <lineage>
        <taxon>Bacteria</taxon>
        <taxon>Pseudomonadati</taxon>
        <taxon>Pseudomonadota</taxon>
        <taxon>Alphaproteobacteria</taxon>
        <taxon>Rhodobacterales</taxon>
        <taxon>Paracoccaceae</taxon>
        <taxon>Mangrovicoccus</taxon>
    </lineage>
</organism>
<dbReference type="GO" id="GO:0045892">
    <property type="term" value="P:negative regulation of DNA-templated transcription"/>
    <property type="evidence" value="ECO:0007669"/>
    <property type="project" value="TreeGrafter"/>
</dbReference>
<keyword evidence="2" id="KW-0238">DNA-binding</keyword>
<proteinExistence type="predicted"/>
<dbReference type="SUPFAM" id="SSF55781">
    <property type="entry name" value="GAF domain-like"/>
    <property type="match status" value="1"/>
</dbReference>
<keyword evidence="3" id="KW-0804">Transcription</keyword>
<evidence type="ECO:0000256" key="3">
    <source>
        <dbReference type="ARBA" id="ARBA00023163"/>
    </source>
</evidence>
<feature type="domain" description="IclR-ED" evidence="5">
    <location>
        <begin position="85"/>
        <end position="266"/>
    </location>
</feature>
<sequence length="266" mass="29552">MTGYVPRGRPPEIPEEGDPLFVRAVGRAAAVLSAFHQAEHPLSLTEIARAADLDRSTAQRLVHTLRKLGYITRDRHDRGFVPGRRIYDHIFDAMRLDSLIQRAVPYLLELRSTVNERVDMSLLDDTRLIYVSRLQPKRKVLHDLMVGLSVPVCSTSGGWALLARLPEEEAREILARSEPQSHTPRTLTDPAAVMEQVDIARERGYAIAMEQLLTGEIGIAAAVTDASGRPVGGVTITALLSDWTPEEFERAMAPALMQTVRALSRF</sequence>
<comment type="caution">
    <text evidence="6">The sequence shown here is derived from an EMBL/GenBank/DDBJ whole genome shotgun (WGS) entry which is preliminary data.</text>
</comment>
<dbReference type="GO" id="GO:0003700">
    <property type="term" value="F:DNA-binding transcription factor activity"/>
    <property type="evidence" value="ECO:0007669"/>
    <property type="project" value="TreeGrafter"/>
</dbReference>
<dbReference type="SUPFAM" id="SSF46785">
    <property type="entry name" value="Winged helix' DNA-binding domain"/>
    <property type="match status" value="1"/>
</dbReference>
<dbReference type="RefSeq" id="WP_193181140.1">
    <property type="nucleotide sequence ID" value="NZ_JACVXA010000014.1"/>
</dbReference>
<dbReference type="InterPro" id="IPR036388">
    <property type="entry name" value="WH-like_DNA-bd_sf"/>
</dbReference>
<evidence type="ECO:0000313" key="6">
    <source>
        <dbReference type="EMBL" id="MBE3637949.1"/>
    </source>
</evidence>
<dbReference type="PROSITE" id="PS51078">
    <property type="entry name" value="ICLR_ED"/>
    <property type="match status" value="1"/>
</dbReference>
<name>A0A8J7CUU3_9RHOB</name>
<dbReference type="InterPro" id="IPR005471">
    <property type="entry name" value="Tscrpt_reg_IclR_N"/>
</dbReference>
<dbReference type="Pfam" id="PF09339">
    <property type="entry name" value="HTH_IclR"/>
    <property type="match status" value="1"/>
</dbReference>
<dbReference type="InterPro" id="IPR029016">
    <property type="entry name" value="GAF-like_dom_sf"/>
</dbReference>
<evidence type="ECO:0000259" key="5">
    <source>
        <dbReference type="PROSITE" id="PS51078"/>
    </source>
</evidence>
<dbReference type="SMART" id="SM00346">
    <property type="entry name" value="HTH_ICLR"/>
    <property type="match status" value="1"/>
</dbReference>
<dbReference type="GO" id="GO:0003677">
    <property type="term" value="F:DNA binding"/>
    <property type="evidence" value="ECO:0007669"/>
    <property type="project" value="UniProtKB-KW"/>
</dbReference>
<protein>
    <submittedName>
        <fullName evidence="6">IclR family transcriptional regulator</fullName>
    </submittedName>
</protein>
<feature type="domain" description="HTH iclR-type" evidence="4">
    <location>
        <begin position="22"/>
        <end position="84"/>
    </location>
</feature>
<dbReference type="PANTHER" id="PTHR30136">
    <property type="entry name" value="HELIX-TURN-HELIX TRANSCRIPTIONAL REGULATOR, ICLR FAMILY"/>
    <property type="match status" value="1"/>
</dbReference>
<dbReference type="InterPro" id="IPR014757">
    <property type="entry name" value="Tscrpt_reg_IclR_C"/>
</dbReference>
<keyword evidence="1" id="KW-0805">Transcription regulation</keyword>
<dbReference type="Pfam" id="PF01614">
    <property type="entry name" value="IclR_C"/>
    <property type="match status" value="1"/>
</dbReference>
<dbReference type="Proteomes" id="UP000609121">
    <property type="component" value="Unassembled WGS sequence"/>
</dbReference>
<accession>A0A8J7CUU3</accession>
<evidence type="ECO:0000256" key="2">
    <source>
        <dbReference type="ARBA" id="ARBA00023125"/>
    </source>
</evidence>
<dbReference type="InterPro" id="IPR036390">
    <property type="entry name" value="WH_DNA-bd_sf"/>
</dbReference>
<dbReference type="Gene3D" id="1.10.10.10">
    <property type="entry name" value="Winged helix-like DNA-binding domain superfamily/Winged helix DNA-binding domain"/>
    <property type="match status" value="1"/>
</dbReference>
<dbReference type="EMBL" id="JACVXA010000014">
    <property type="protein sequence ID" value="MBE3637949.1"/>
    <property type="molecule type" value="Genomic_DNA"/>
</dbReference>
<keyword evidence="7" id="KW-1185">Reference proteome</keyword>
<dbReference type="InterPro" id="IPR050707">
    <property type="entry name" value="HTH_MetabolicPath_Reg"/>
</dbReference>